<keyword evidence="1" id="KW-1133">Transmembrane helix</keyword>
<keyword evidence="1" id="KW-0812">Transmembrane</keyword>
<gene>
    <name evidence="2" type="ORF">SAMN06265339_0427</name>
</gene>
<organism evidence="2 3">
    <name type="scientific">Desulfurobacterium pacificum</name>
    <dbReference type="NCBI Taxonomy" id="240166"/>
    <lineage>
        <taxon>Bacteria</taxon>
        <taxon>Pseudomonadati</taxon>
        <taxon>Aquificota</taxon>
        <taxon>Aquificia</taxon>
        <taxon>Desulfurobacteriales</taxon>
        <taxon>Desulfurobacteriaceae</taxon>
        <taxon>Desulfurobacterium</taxon>
    </lineage>
</organism>
<reference evidence="2 3" key="1">
    <citation type="submission" date="2017-05" db="EMBL/GenBank/DDBJ databases">
        <authorList>
            <person name="Varghese N."/>
            <person name="Submissions S."/>
        </authorList>
    </citation>
    <scope>NUCLEOTIDE SEQUENCE [LARGE SCALE GENOMIC DNA]</scope>
    <source>
        <strain evidence="2 3">DSM 15522</strain>
    </source>
</reference>
<keyword evidence="1" id="KW-0472">Membrane</keyword>
<dbReference type="Proteomes" id="UP001157911">
    <property type="component" value="Unassembled WGS sequence"/>
</dbReference>
<evidence type="ECO:0000313" key="3">
    <source>
        <dbReference type="Proteomes" id="UP001157911"/>
    </source>
</evidence>
<accession>A0ABY1NDF5</accession>
<dbReference type="EMBL" id="FXUB01000001">
    <property type="protein sequence ID" value="SMP06973.1"/>
    <property type="molecule type" value="Genomic_DNA"/>
</dbReference>
<proteinExistence type="predicted"/>
<evidence type="ECO:0000256" key="1">
    <source>
        <dbReference type="SAM" id="Phobius"/>
    </source>
</evidence>
<keyword evidence="3" id="KW-1185">Reference proteome</keyword>
<comment type="caution">
    <text evidence="2">The sequence shown here is derived from an EMBL/GenBank/DDBJ whole genome shotgun (WGS) entry which is preliminary data.</text>
</comment>
<name>A0ABY1NDF5_9BACT</name>
<sequence length="73" mass="8694">MEKGYLVLYTLFLMLFTILLETYLYYNRIIRSVKSLVIWIKKLLELWNKNLHKRKILRAIILAVHDDVGGVEG</sequence>
<protein>
    <submittedName>
        <fullName evidence="2">Uncharacterized protein</fullName>
    </submittedName>
</protein>
<feature type="transmembrane region" description="Helical" evidence="1">
    <location>
        <begin position="6"/>
        <end position="26"/>
    </location>
</feature>
<evidence type="ECO:0000313" key="2">
    <source>
        <dbReference type="EMBL" id="SMP06973.1"/>
    </source>
</evidence>